<accession>A0A0A9D4H2</accession>
<proteinExistence type="predicted"/>
<dbReference type="AlphaFoldDB" id="A0A0A9D4H2"/>
<name>A0A0A9D4H2_ARUDO</name>
<evidence type="ECO:0000256" key="1">
    <source>
        <dbReference type="SAM" id="Phobius"/>
    </source>
</evidence>
<reference evidence="2" key="2">
    <citation type="journal article" date="2015" name="Data Brief">
        <title>Shoot transcriptome of the giant reed, Arundo donax.</title>
        <authorList>
            <person name="Barrero R.A."/>
            <person name="Guerrero F.D."/>
            <person name="Moolhuijzen P."/>
            <person name="Goolsby J.A."/>
            <person name="Tidwell J."/>
            <person name="Bellgard S.E."/>
            <person name="Bellgard M.I."/>
        </authorList>
    </citation>
    <scope>NUCLEOTIDE SEQUENCE</scope>
    <source>
        <tissue evidence="2">Shoot tissue taken approximately 20 cm above the soil surface</tissue>
    </source>
</reference>
<sequence>MVLITTESISFLGKPILILHRLPSYMCSFATPFMPLVFSHFYSILFFFHVKCTKCFFSHPAK</sequence>
<keyword evidence="1" id="KW-0472">Membrane</keyword>
<dbReference type="EMBL" id="GBRH01216312">
    <property type="protein sequence ID" value="JAD81583.1"/>
    <property type="molecule type" value="Transcribed_RNA"/>
</dbReference>
<feature type="transmembrane region" description="Helical" evidence="1">
    <location>
        <begin position="29"/>
        <end position="48"/>
    </location>
</feature>
<protein>
    <submittedName>
        <fullName evidence="2">p2C75</fullName>
    </submittedName>
</protein>
<organism evidence="2">
    <name type="scientific">Arundo donax</name>
    <name type="common">Giant reed</name>
    <name type="synonym">Donax arundinaceus</name>
    <dbReference type="NCBI Taxonomy" id="35708"/>
    <lineage>
        <taxon>Eukaryota</taxon>
        <taxon>Viridiplantae</taxon>
        <taxon>Streptophyta</taxon>
        <taxon>Embryophyta</taxon>
        <taxon>Tracheophyta</taxon>
        <taxon>Spermatophyta</taxon>
        <taxon>Magnoliopsida</taxon>
        <taxon>Liliopsida</taxon>
        <taxon>Poales</taxon>
        <taxon>Poaceae</taxon>
        <taxon>PACMAD clade</taxon>
        <taxon>Arundinoideae</taxon>
        <taxon>Arundineae</taxon>
        <taxon>Arundo</taxon>
    </lineage>
</organism>
<keyword evidence="1" id="KW-0812">Transmembrane</keyword>
<keyword evidence="1" id="KW-1133">Transmembrane helix</keyword>
<reference evidence="2" key="1">
    <citation type="submission" date="2014-09" db="EMBL/GenBank/DDBJ databases">
        <authorList>
            <person name="Magalhaes I.L.F."/>
            <person name="Oliveira U."/>
            <person name="Santos F.R."/>
            <person name="Vidigal T.H.D.A."/>
            <person name="Brescovit A.D."/>
            <person name="Santos A.J."/>
        </authorList>
    </citation>
    <scope>NUCLEOTIDE SEQUENCE</scope>
    <source>
        <tissue evidence="2">Shoot tissue taken approximately 20 cm above the soil surface</tissue>
    </source>
</reference>
<evidence type="ECO:0000313" key="2">
    <source>
        <dbReference type="EMBL" id="JAD81583.1"/>
    </source>
</evidence>